<dbReference type="AlphaFoldDB" id="A8LKC2"/>
<gene>
    <name evidence="2" type="ordered locus">Dshi_2972</name>
</gene>
<accession>A8LKC2</accession>
<dbReference type="RefSeq" id="WP_012179633.1">
    <property type="nucleotide sequence ID" value="NC_009952.1"/>
</dbReference>
<dbReference type="GO" id="GO:0006355">
    <property type="term" value="P:regulation of DNA-templated transcription"/>
    <property type="evidence" value="ECO:0007669"/>
    <property type="project" value="InterPro"/>
</dbReference>
<organism evidence="2 3">
    <name type="scientific">Dinoroseobacter shibae (strain DSM 16493 / NCIMB 14021 / DFL 12)</name>
    <dbReference type="NCBI Taxonomy" id="398580"/>
    <lineage>
        <taxon>Bacteria</taxon>
        <taxon>Pseudomonadati</taxon>
        <taxon>Pseudomonadota</taxon>
        <taxon>Alphaproteobacteria</taxon>
        <taxon>Rhodobacterales</taxon>
        <taxon>Roseobacteraceae</taxon>
        <taxon>Dinoroseobacter</taxon>
    </lineage>
</organism>
<evidence type="ECO:0000313" key="3">
    <source>
        <dbReference type="Proteomes" id="UP000006833"/>
    </source>
</evidence>
<keyword evidence="3" id="KW-1185">Reference proteome</keyword>
<protein>
    <recommendedName>
        <fullName evidence="1">PAS domain-containing protein</fullName>
    </recommendedName>
</protein>
<dbReference type="CDD" id="cd00130">
    <property type="entry name" value="PAS"/>
    <property type="match status" value="1"/>
</dbReference>
<dbReference type="InterPro" id="IPR013767">
    <property type="entry name" value="PAS_fold"/>
</dbReference>
<dbReference type="HOGENOM" id="CLU_917456_0_0_5"/>
<dbReference type="OrthoDB" id="7849914at2"/>
<evidence type="ECO:0000313" key="2">
    <source>
        <dbReference type="EMBL" id="ABV94705.1"/>
    </source>
</evidence>
<dbReference type="SUPFAM" id="SSF55785">
    <property type="entry name" value="PYP-like sensor domain (PAS domain)"/>
    <property type="match status" value="1"/>
</dbReference>
<dbReference type="Gene3D" id="3.30.450.20">
    <property type="entry name" value="PAS domain"/>
    <property type="match status" value="1"/>
</dbReference>
<dbReference type="Proteomes" id="UP000006833">
    <property type="component" value="Chromosome"/>
</dbReference>
<dbReference type="SMART" id="SM00091">
    <property type="entry name" value="PAS"/>
    <property type="match status" value="1"/>
</dbReference>
<dbReference type="EMBL" id="CP000830">
    <property type="protein sequence ID" value="ABV94705.1"/>
    <property type="molecule type" value="Genomic_DNA"/>
</dbReference>
<dbReference type="InterPro" id="IPR000014">
    <property type="entry name" value="PAS"/>
</dbReference>
<dbReference type="KEGG" id="dsh:Dshi_2972"/>
<dbReference type="PROSITE" id="PS50112">
    <property type="entry name" value="PAS"/>
    <property type="match status" value="1"/>
</dbReference>
<feature type="domain" description="PAS" evidence="1">
    <location>
        <begin position="195"/>
        <end position="231"/>
    </location>
</feature>
<sequence length="303" mass="33691">MPESVPDPAVPSDPSEIAALSREIIEGRTDALRMLFAAQDASAPILIWDPQARDLRHPVIRSFAAELRKLCGDDGRLTLAAFEAADLAHYKGWMMVLAPVRDAEGAPVDFTYLHYGDEVAATYGRDMSGRRTSEIGGYISSFFRALYQAVIARGQWVKSLHEPPSDVFARIWRRLIVPLYDTAGEVAQLLVLNVADNDLRAGLEAVPDPVMVVRQNGNVTFANRAARSLFGERQFLGAAISLEAYSGLVLDLSQPQDAVVDRRMLTEETQIGVNNNLIVHFRVTRSVIYYRDQLYYLVIAKPE</sequence>
<evidence type="ECO:0000259" key="1">
    <source>
        <dbReference type="PROSITE" id="PS50112"/>
    </source>
</evidence>
<dbReference type="InterPro" id="IPR035965">
    <property type="entry name" value="PAS-like_dom_sf"/>
</dbReference>
<name>A8LKC2_DINSH</name>
<dbReference type="eggNOG" id="ENOG50337U2">
    <property type="taxonomic scope" value="Bacteria"/>
</dbReference>
<reference evidence="3" key="1">
    <citation type="journal article" date="2010" name="ISME J.">
        <title>The complete genome sequence of the algal symbiont Dinoroseobacter shibae: a hitchhiker's guide to life in the sea.</title>
        <authorList>
            <person name="Wagner-Dobler I."/>
            <person name="Ballhausen B."/>
            <person name="Berger M."/>
            <person name="Brinkhoff T."/>
            <person name="Buchholz I."/>
            <person name="Bunk B."/>
            <person name="Cypionka H."/>
            <person name="Daniel R."/>
            <person name="Drepper T."/>
            <person name="Gerdts G."/>
            <person name="Hahnke S."/>
            <person name="Han C."/>
            <person name="Jahn D."/>
            <person name="Kalhoefer D."/>
            <person name="Kiss H."/>
            <person name="Klenk H.P."/>
            <person name="Kyrpides N."/>
            <person name="Liebl W."/>
            <person name="Liesegang H."/>
            <person name="Meincke L."/>
            <person name="Pati A."/>
            <person name="Petersen J."/>
            <person name="Piekarski T."/>
            <person name="Pommerenke C."/>
            <person name="Pradella S."/>
            <person name="Pukall R."/>
            <person name="Rabus R."/>
            <person name="Stackebrandt E."/>
            <person name="Thole S."/>
            <person name="Thompson L."/>
            <person name="Tielen P."/>
            <person name="Tomasch J."/>
            <person name="von Jan M."/>
            <person name="Wanphrut N."/>
            <person name="Wichels A."/>
            <person name="Zech H."/>
            <person name="Simon M."/>
        </authorList>
    </citation>
    <scope>NUCLEOTIDE SEQUENCE [LARGE SCALE GENOMIC DNA]</scope>
    <source>
        <strain evidence="3">DSM 16493 / NCIMB 14021 / DFL 12</strain>
    </source>
</reference>
<dbReference type="Pfam" id="PF00989">
    <property type="entry name" value="PAS"/>
    <property type="match status" value="1"/>
</dbReference>
<proteinExistence type="predicted"/>